<feature type="compositionally biased region" description="Basic residues" evidence="1">
    <location>
        <begin position="134"/>
        <end position="147"/>
    </location>
</feature>
<dbReference type="RefSeq" id="WP_004601635.1">
    <property type="nucleotide sequence ID" value="NZ_HF541868.1"/>
</dbReference>
<feature type="region of interest" description="Disordered" evidence="1">
    <location>
        <begin position="134"/>
        <end position="154"/>
    </location>
</feature>
<organism evidence="2 5">
    <name type="scientific">Corynebacterium otitidis ATCC 51513</name>
    <dbReference type="NCBI Taxonomy" id="883169"/>
    <lineage>
        <taxon>Bacteria</taxon>
        <taxon>Bacillati</taxon>
        <taxon>Actinomycetota</taxon>
        <taxon>Actinomycetes</taxon>
        <taxon>Mycobacteriales</taxon>
        <taxon>Corynebacteriaceae</taxon>
        <taxon>Corynebacterium</taxon>
    </lineage>
</organism>
<name>I7L9R5_9CORY</name>
<protein>
    <recommendedName>
        <fullName evidence="6">DoxX family protein</fullName>
    </recommendedName>
</protein>
<reference evidence="2 5" key="1">
    <citation type="journal article" date="2012" name="J. Bacteriol.">
        <title>Draft Genome Sequence of Turicella otitidis ATCC 51513, Isolated from Middle Ear Fluid from a Child with Otitis Media.</title>
        <authorList>
            <person name="Brinkrolf K."/>
            <person name="Schneider J."/>
            <person name="Knecht M."/>
            <person name="Ruckert C."/>
            <person name="Tauch A."/>
        </authorList>
    </citation>
    <scope>NUCLEOTIDE SEQUENCE [LARGE SCALE GENOMIC DNA]</scope>
    <source>
        <strain evidence="2 5">ATCC 51513</strain>
    </source>
</reference>
<dbReference type="Proteomes" id="UP000011016">
    <property type="component" value="Unassembled WGS sequence"/>
</dbReference>
<dbReference type="STRING" id="29321.AAV33_03645"/>
<dbReference type="PATRIC" id="fig|883169.3.peg.1684"/>
<sequence>MSLPALILRGTAGAFLLQSGWGKKDLPKKGYEGLQEMAKTGVPQVADLDPTVFGKVLAYGELGLGGALLTPVVSNRLAGLGLTAFSAGMLTMYFRNDEMTQDDGIRPSAKGVTLAKDSWLLAIGLALFFLKDKKKAKKDRKKKRKAEAKRSEDN</sequence>
<evidence type="ECO:0000256" key="1">
    <source>
        <dbReference type="SAM" id="MobiDB-lite"/>
    </source>
</evidence>
<comment type="caution">
    <text evidence="2">The sequence shown here is derived from an EMBL/GenBank/DDBJ whole genome shotgun (WGS) entry which is preliminary data.</text>
</comment>
<keyword evidence="4" id="KW-1185">Reference proteome</keyword>
<dbReference type="EMBL" id="AHAE01000082">
    <property type="protein sequence ID" value="EJZ81337.1"/>
    <property type="molecule type" value="Genomic_DNA"/>
</dbReference>
<evidence type="ECO:0000313" key="5">
    <source>
        <dbReference type="Proteomes" id="UP000011016"/>
    </source>
</evidence>
<dbReference type="OrthoDB" id="3267263at2"/>
<evidence type="ECO:0008006" key="6">
    <source>
        <dbReference type="Google" id="ProtNLM"/>
    </source>
</evidence>
<gene>
    <name evidence="2" type="ORF">BN46_1275</name>
    <name evidence="3" type="ORF">HMPREF9719_01745</name>
</gene>
<dbReference type="HOGENOM" id="CLU_119494_1_0_11"/>
<dbReference type="Proteomes" id="UP000006078">
    <property type="component" value="Unassembled WGS sequence"/>
</dbReference>
<accession>I7L9R5</accession>
<evidence type="ECO:0000313" key="2">
    <source>
        <dbReference type="EMBL" id="CCI83997.1"/>
    </source>
</evidence>
<dbReference type="AlphaFoldDB" id="I7L9R5"/>
<evidence type="ECO:0000313" key="3">
    <source>
        <dbReference type="EMBL" id="EJZ81337.1"/>
    </source>
</evidence>
<evidence type="ECO:0000313" key="4">
    <source>
        <dbReference type="Proteomes" id="UP000006078"/>
    </source>
</evidence>
<proteinExistence type="predicted"/>
<dbReference type="eggNOG" id="ENOG5032S5B">
    <property type="taxonomic scope" value="Bacteria"/>
</dbReference>
<dbReference type="EMBL" id="CAJZ01000187">
    <property type="protein sequence ID" value="CCI83997.1"/>
    <property type="molecule type" value="Genomic_DNA"/>
</dbReference>
<reference evidence="3 4" key="2">
    <citation type="submission" date="2012-08" db="EMBL/GenBank/DDBJ databases">
        <title>The Genome Sequence of Turicella otitidis ATCC 51513.</title>
        <authorList>
            <consortium name="The Broad Institute Genome Sequencing Platform"/>
            <person name="Earl A."/>
            <person name="Ward D."/>
            <person name="Feldgarden M."/>
            <person name="Gevers D."/>
            <person name="Huys G."/>
            <person name="Walker B."/>
            <person name="Young S.K."/>
            <person name="Zeng Q."/>
            <person name="Gargeya S."/>
            <person name="Fitzgerald M."/>
            <person name="Haas B."/>
            <person name="Abouelleil A."/>
            <person name="Alvarado L."/>
            <person name="Arachchi H.M."/>
            <person name="Berlin A.M."/>
            <person name="Chapman S.B."/>
            <person name="Goldberg J."/>
            <person name="Griggs A."/>
            <person name="Gujja S."/>
            <person name="Hansen M."/>
            <person name="Howarth C."/>
            <person name="Imamovic A."/>
            <person name="Larimer J."/>
            <person name="McCowen C."/>
            <person name="Montmayeur A."/>
            <person name="Murphy C."/>
            <person name="Neiman D."/>
            <person name="Pearson M."/>
            <person name="Priest M."/>
            <person name="Roberts A."/>
            <person name="Saif S."/>
            <person name="Shea T."/>
            <person name="Sisk P."/>
            <person name="Sykes S."/>
            <person name="Wortman J."/>
            <person name="Nusbaum C."/>
            <person name="Birren B."/>
        </authorList>
    </citation>
    <scope>NUCLEOTIDE SEQUENCE [LARGE SCALE GENOMIC DNA]</scope>
    <source>
        <strain evidence="3 4">ATCC 51513</strain>
    </source>
</reference>